<dbReference type="EMBL" id="JBHTOF010000025">
    <property type="protein sequence ID" value="MFD1465185.1"/>
    <property type="molecule type" value="Genomic_DNA"/>
</dbReference>
<dbReference type="InterPro" id="IPR052017">
    <property type="entry name" value="TSUP"/>
</dbReference>
<evidence type="ECO:0000256" key="4">
    <source>
        <dbReference type="ARBA" id="ARBA00022475"/>
    </source>
</evidence>
<dbReference type="PANTHER" id="PTHR30269:SF0">
    <property type="entry name" value="MEMBRANE TRANSPORTER PROTEIN YFCA-RELATED"/>
    <property type="match status" value="1"/>
</dbReference>
<dbReference type="PANTHER" id="PTHR30269">
    <property type="entry name" value="TRANSMEMBRANE PROTEIN YFCA"/>
    <property type="match status" value="1"/>
</dbReference>
<organism evidence="9 10">
    <name type="scientific">Lapidilactobacillus mulanensis</name>
    <dbReference type="NCBI Taxonomy" id="2485999"/>
    <lineage>
        <taxon>Bacteria</taxon>
        <taxon>Bacillati</taxon>
        <taxon>Bacillota</taxon>
        <taxon>Bacilli</taxon>
        <taxon>Lactobacillales</taxon>
        <taxon>Lactobacillaceae</taxon>
        <taxon>Lapidilactobacillus</taxon>
    </lineage>
</organism>
<feature type="transmembrane region" description="Helical" evidence="8">
    <location>
        <begin position="236"/>
        <end position="254"/>
    </location>
</feature>
<comment type="similarity">
    <text evidence="2 8">Belongs to the 4-toluene sulfonate uptake permease (TSUP) (TC 2.A.102) family.</text>
</comment>
<keyword evidence="3" id="KW-0813">Transport</keyword>
<comment type="caution">
    <text evidence="9">The sequence shown here is derived from an EMBL/GenBank/DDBJ whole genome shotgun (WGS) entry which is preliminary data.</text>
</comment>
<dbReference type="Pfam" id="PF01925">
    <property type="entry name" value="TauE"/>
    <property type="match status" value="1"/>
</dbReference>
<name>A0ABW4DKJ2_9LACO</name>
<feature type="transmembrane region" description="Helical" evidence="8">
    <location>
        <begin position="6"/>
        <end position="27"/>
    </location>
</feature>
<keyword evidence="5 8" id="KW-0812">Transmembrane</keyword>
<protein>
    <recommendedName>
        <fullName evidence="8">Probable membrane transporter protein</fullName>
    </recommendedName>
</protein>
<dbReference type="Proteomes" id="UP001597244">
    <property type="component" value="Unassembled WGS sequence"/>
</dbReference>
<evidence type="ECO:0000256" key="8">
    <source>
        <dbReference type="RuleBase" id="RU363041"/>
    </source>
</evidence>
<evidence type="ECO:0000256" key="2">
    <source>
        <dbReference type="ARBA" id="ARBA00009142"/>
    </source>
</evidence>
<evidence type="ECO:0000256" key="7">
    <source>
        <dbReference type="ARBA" id="ARBA00023136"/>
    </source>
</evidence>
<evidence type="ECO:0000313" key="9">
    <source>
        <dbReference type="EMBL" id="MFD1465185.1"/>
    </source>
</evidence>
<feature type="transmembrane region" description="Helical" evidence="8">
    <location>
        <begin position="181"/>
        <end position="199"/>
    </location>
</feature>
<dbReference type="RefSeq" id="WP_125577150.1">
    <property type="nucleotide sequence ID" value="NZ_JBHTOF010000025.1"/>
</dbReference>
<comment type="subcellular location">
    <subcellularLocation>
        <location evidence="1 8">Cell membrane</location>
        <topology evidence="1 8">Multi-pass membrane protein</topology>
    </subcellularLocation>
</comment>
<keyword evidence="6 8" id="KW-1133">Transmembrane helix</keyword>
<evidence type="ECO:0000256" key="1">
    <source>
        <dbReference type="ARBA" id="ARBA00004651"/>
    </source>
</evidence>
<reference evidence="10" key="1">
    <citation type="journal article" date="2019" name="Int. J. Syst. Evol. Microbiol.">
        <title>The Global Catalogue of Microorganisms (GCM) 10K type strain sequencing project: providing services to taxonomists for standard genome sequencing and annotation.</title>
        <authorList>
            <consortium name="The Broad Institute Genomics Platform"/>
            <consortium name="The Broad Institute Genome Sequencing Center for Infectious Disease"/>
            <person name="Wu L."/>
            <person name="Ma J."/>
        </authorList>
    </citation>
    <scope>NUCLEOTIDE SEQUENCE [LARGE SCALE GENOMIC DNA]</scope>
    <source>
        <strain evidence="10">CCM 8951</strain>
    </source>
</reference>
<feature type="transmembrane region" description="Helical" evidence="8">
    <location>
        <begin position="75"/>
        <end position="95"/>
    </location>
</feature>
<keyword evidence="7 8" id="KW-0472">Membrane</keyword>
<keyword evidence="10" id="KW-1185">Reference proteome</keyword>
<evidence type="ECO:0000256" key="6">
    <source>
        <dbReference type="ARBA" id="ARBA00022989"/>
    </source>
</evidence>
<accession>A0ABW4DKJ2</accession>
<feature type="transmembrane region" description="Helical" evidence="8">
    <location>
        <begin position="34"/>
        <end position="55"/>
    </location>
</feature>
<feature type="transmembrane region" description="Helical" evidence="8">
    <location>
        <begin position="100"/>
        <end position="118"/>
    </location>
</feature>
<proteinExistence type="inferred from homology"/>
<sequence>MTLLTTIMILFGAGILSGLLSAIAGLASLVSYPVLLMLGLPAVSANTTNTAALIFTGAGSSLSSLKELRAHKQTTWHVVVFALIGAVIGSFILVIAPSTVFAKVVPFLVAGSGGLMIWSEFRRPQPTKQTATNHSAGNLFKNITILLVGIYIGYFGASSGMILLAILTVTLNQSFLVSNAIKNFTCFLANALSLVIYAFTTKIYWWMVVPMGLGMFIGGYLGAFVIRFLPLRPLRVGIAFLAFGLAAYLGYTAYF</sequence>
<dbReference type="InterPro" id="IPR002781">
    <property type="entry name" value="TM_pro_TauE-like"/>
</dbReference>
<evidence type="ECO:0000256" key="3">
    <source>
        <dbReference type="ARBA" id="ARBA00022448"/>
    </source>
</evidence>
<keyword evidence="4 8" id="KW-1003">Cell membrane</keyword>
<gene>
    <name evidence="9" type="ORF">ACFQ4L_03660</name>
</gene>
<evidence type="ECO:0000256" key="5">
    <source>
        <dbReference type="ARBA" id="ARBA00022692"/>
    </source>
</evidence>
<feature type="transmembrane region" description="Helical" evidence="8">
    <location>
        <begin position="205"/>
        <end position="229"/>
    </location>
</feature>
<feature type="transmembrane region" description="Helical" evidence="8">
    <location>
        <begin position="143"/>
        <end position="169"/>
    </location>
</feature>
<evidence type="ECO:0000313" key="10">
    <source>
        <dbReference type="Proteomes" id="UP001597244"/>
    </source>
</evidence>